<dbReference type="STRING" id="1262450.S3BR80"/>
<dbReference type="CDD" id="cd16292">
    <property type="entry name" value="CPSF3-like_MBL-fold"/>
    <property type="match status" value="1"/>
</dbReference>
<dbReference type="OMA" id="CKQHITL"/>
<keyword evidence="16" id="KW-1185">Reference proteome</keyword>
<dbReference type="Pfam" id="PF07521">
    <property type="entry name" value="RMMBL"/>
    <property type="match status" value="1"/>
</dbReference>
<gene>
    <name evidence="15" type="ORF">F503_06460</name>
</gene>
<dbReference type="GO" id="GO:0031126">
    <property type="term" value="P:sno(s)RNA 3'-end processing"/>
    <property type="evidence" value="ECO:0007669"/>
    <property type="project" value="EnsemblFungi"/>
</dbReference>
<dbReference type="Pfam" id="PF10996">
    <property type="entry name" value="Beta-Casp"/>
    <property type="match status" value="1"/>
</dbReference>
<keyword evidence="8" id="KW-0862">Zinc</keyword>
<keyword evidence="5" id="KW-0479">Metal-binding</keyword>
<dbReference type="GO" id="GO:0003723">
    <property type="term" value="F:RNA binding"/>
    <property type="evidence" value="ECO:0007669"/>
    <property type="project" value="TreeGrafter"/>
</dbReference>
<feature type="compositionally biased region" description="Acidic residues" evidence="11">
    <location>
        <begin position="624"/>
        <end position="649"/>
    </location>
</feature>
<dbReference type="InterPro" id="IPR050698">
    <property type="entry name" value="MBL"/>
</dbReference>
<dbReference type="InterPro" id="IPR001279">
    <property type="entry name" value="Metallo-B-lactamas"/>
</dbReference>
<evidence type="ECO:0000256" key="8">
    <source>
        <dbReference type="ARBA" id="ARBA00022833"/>
    </source>
</evidence>
<feature type="region of interest" description="Disordered" evidence="11">
    <location>
        <begin position="767"/>
        <end position="801"/>
    </location>
</feature>
<evidence type="ECO:0000259" key="13">
    <source>
        <dbReference type="SMART" id="SM01027"/>
    </source>
</evidence>
<evidence type="ECO:0000256" key="7">
    <source>
        <dbReference type="ARBA" id="ARBA00022801"/>
    </source>
</evidence>
<evidence type="ECO:0000259" key="12">
    <source>
        <dbReference type="SMART" id="SM00849"/>
    </source>
</evidence>
<organism evidence="15 16">
    <name type="scientific">Ophiostoma piceae (strain UAMH 11346)</name>
    <name type="common">Sap stain fungus</name>
    <dbReference type="NCBI Taxonomy" id="1262450"/>
    <lineage>
        <taxon>Eukaryota</taxon>
        <taxon>Fungi</taxon>
        <taxon>Dikarya</taxon>
        <taxon>Ascomycota</taxon>
        <taxon>Pezizomycotina</taxon>
        <taxon>Sordariomycetes</taxon>
        <taxon>Sordariomycetidae</taxon>
        <taxon>Ophiostomatales</taxon>
        <taxon>Ophiostomataceae</taxon>
        <taxon>Ophiostoma</taxon>
    </lineage>
</organism>
<feature type="region of interest" description="Disordered" evidence="11">
    <location>
        <begin position="705"/>
        <end position="725"/>
    </location>
</feature>
<evidence type="ECO:0000256" key="1">
    <source>
        <dbReference type="ARBA" id="ARBA00004123"/>
    </source>
</evidence>
<dbReference type="Gene3D" id="3.40.50.10890">
    <property type="match status" value="1"/>
</dbReference>
<dbReference type="InterPro" id="IPR021718">
    <property type="entry name" value="CPSF73-100_C"/>
</dbReference>
<dbReference type="GO" id="GO:0034247">
    <property type="term" value="P:snoRNA splicing"/>
    <property type="evidence" value="ECO:0007669"/>
    <property type="project" value="EnsemblFungi"/>
</dbReference>
<evidence type="ECO:0000313" key="15">
    <source>
        <dbReference type="EMBL" id="EPE03754.1"/>
    </source>
</evidence>
<evidence type="ECO:0000256" key="6">
    <source>
        <dbReference type="ARBA" id="ARBA00022759"/>
    </source>
</evidence>
<dbReference type="PANTHER" id="PTHR11203">
    <property type="entry name" value="CLEAVAGE AND POLYADENYLATION SPECIFICITY FACTOR FAMILY MEMBER"/>
    <property type="match status" value="1"/>
</dbReference>
<dbReference type="eggNOG" id="KOG1137">
    <property type="taxonomic scope" value="Eukaryota"/>
</dbReference>
<feature type="domain" description="Pre-mRNA 3'-end-processing endonuclease polyadenylation factor C-term" evidence="14">
    <location>
        <begin position="537"/>
        <end position="820"/>
    </location>
</feature>
<comment type="subcellular location">
    <subcellularLocation>
        <location evidence="1">Nucleus</location>
    </subcellularLocation>
</comment>
<sequence length="868" mass="96438">MASKRKAASMATAPEEPVDPADELMFLCLGGGNEVGRSCHIIQYKGKTVMLDAGQHPAYDGLASLPFFDDFDLSTVDVLLISHFHIDHAASLPYVLAKTNFRGRVFMTHPTKAIYKWLIQDSVRVGNTSSNPTTQLVYTEQDHLSTFRQIEAIDYHTTHTVSGIRITPYPAGHVLGAAMFLVEIAGLKIFFTGDYSRELDRHLVSAEVPKGVKIDVLITESTYGIASHVPRLEREQALMKSITGILNRGGRVLMPVFALGRAQELLLILDEYWSKHADFQNFPIYYASNLAKKCMVVYQTYTGAMNDNIKRLYAERAREAEASGNTAGGGGPWDFRFIRSLKSLDRFEDIGGCVMLASPGMLQNGVSRELLERWAPSDKNGVIITGYSVEGTMAKQIMQEPEHIQAVMSRSYTGGGRRGPGTDNEKVLIPRRCSVQEFSFAAHVDGNENREFIEEVSAPVVILVHGEQHNMMRLKSKLLSLNAGKADKDKMKVYSPRNCEELRIPFKTDKIAKVVGRLATVAPPTELLQQLDQDASSGPIITGVLVQNDFKLSFMAPEDLHEYAGLTTTTIMCRQRLTLSAAGIDLIRWALEGTFGSIEELPEMHKKRKQQHQNGKGSNGEIAGADEEMGDEDDLYDEGEEEEEEEAAEEEFHKLVAAYLVMGCVTVRYYANGEIELEWEGNLLNDGIADAVMAVLFSVESSPAAVKQSGKNGHSHQHDDGHGHQHVLPVRNLHAQITPEEQFSRLCMFLEAQFGADNVMPIAEPRLDEEEEEEEAKARDGEEDGGDGESPSVDDEKKKARREERIRVELERLHAAGIPVPGVLVKVDNMEAKVWLDDLEVECANRMFADRVRAVVEPAVEVTAPLWR</sequence>
<evidence type="ECO:0000259" key="14">
    <source>
        <dbReference type="SMART" id="SM01098"/>
    </source>
</evidence>
<evidence type="ECO:0000256" key="4">
    <source>
        <dbReference type="ARBA" id="ARBA00022722"/>
    </source>
</evidence>
<dbReference type="FunFam" id="3.40.50.10890:FF:000004">
    <property type="entry name" value="Cleavage and polyadenylation specifity factor"/>
    <property type="match status" value="1"/>
</dbReference>
<dbReference type="EMBL" id="KE148165">
    <property type="protein sequence ID" value="EPE03754.1"/>
    <property type="molecule type" value="Genomic_DNA"/>
</dbReference>
<dbReference type="GO" id="GO:0006369">
    <property type="term" value="P:termination of RNA polymerase II transcription"/>
    <property type="evidence" value="ECO:0007669"/>
    <property type="project" value="EnsemblFungi"/>
</dbReference>
<keyword evidence="3" id="KW-0507">mRNA processing</keyword>
<dbReference type="GO" id="GO:0004534">
    <property type="term" value="F:5'-3' RNA exonuclease activity"/>
    <property type="evidence" value="ECO:0007669"/>
    <property type="project" value="TreeGrafter"/>
</dbReference>
<dbReference type="GO" id="GO:0004521">
    <property type="term" value="F:RNA endonuclease activity"/>
    <property type="evidence" value="ECO:0007669"/>
    <property type="project" value="EnsemblFungi"/>
</dbReference>
<protein>
    <submittedName>
        <fullName evidence="15">Endoribonuclease ysh1</fullName>
    </submittedName>
</protein>
<dbReference type="SUPFAM" id="SSF56281">
    <property type="entry name" value="Metallo-hydrolase/oxidoreductase"/>
    <property type="match status" value="1"/>
</dbReference>
<dbReference type="SMART" id="SM01098">
    <property type="entry name" value="CPSF73-100_C"/>
    <property type="match status" value="1"/>
</dbReference>
<dbReference type="InterPro" id="IPR011108">
    <property type="entry name" value="RMMBL"/>
</dbReference>
<keyword evidence="7" id="KW-0378">Hydrolase</keyword>
<dbReference type="Gene3D" id="3.60.15.10">
    <property type="entry name" value="Ribonuclease Z/Hydroxyacylglutathione hydrolase-like"/>
    <property type="match status" value="1"/>
</dbReference>
<dbReference type="GO" id="GO:0006397">
    <property type="term" value="P:mRNA processing"/>
    <property type="evidence" value="ECO:0007669"/>
    <property type="project" value="UniProtKB-KW"/>
</dbReference>
<dbReference type="GO" id="GO:0005847">
    <property type="term" value="C:mRNA cleavage and polyadenylation specificity factor complex"/>
    <property type="evidence" value="ECO:0007669"/>
    <property type="project" value="EnsemblFungi"/>
</dbReference>
<dbReference type="SMART" id="SM00849">
    <property type="entry name" value="Lactamase_B"/>
    <property type="match status" value="1"/>
</dbReference>
<dbReference type="AlphaFoldDB" id="S3BR80"/>
<dbReference type="InterPro" id="IPR036866">
    <property type="entry name" value="RibonucZ/Hydroxyglut_hydro"/>
</dbReference>
<dbReference type="OrthoDB" id="10249535at2759"/>
<feature type="domain" description="Beta-Casp" evidence="13">
    <location>
        <begin position="262"/>
        <end position="397"/>
    </location>
</feature>
<proteinExistence type="inferred from homology"/>
<keyword evidence="9" id="KW-0539">Nucleus</keyword>
<name>S3BR80_OPHP1</name>
<evidence type="ECO:0000256" key="11">
    <source>
        <dbReference type="SAM" id="MobiDB-lite"/>
    </source>
</evidence>
<dbReference type="FunFam" id="3.60.15.10:FF:000001">
    <property type="entry name" value="Cleavage and polyadenylation specificity factor"/>
    <property type="match status" value="1"/>
</dbReference>
<evidence type="ECO:0000256" key="3">
    <source>
        <dbReference type="ARBA" id="ARBA00022664"/>
    </source>
</evidence>
<accession>S3BR80</accession>
<evidence type="ECO:0000313" key="16">
    <source>
        <dbReference type="Proteomes" id="UP000016923"/>
    </source>
</evidence>
<dbReference type="Proteomes" id="UP000016923">
    <property type="component" value="Unassembled WGS sequence"/>
</dbReference>
<dbReference type="HOGENOM" id="CLU_009673_2_1_1"/>
<dbReference type="InterPro" id="IPR022712">
    <property type="entry name" value="Beta_Casp"/>
</dbReference>
<reference evidence="15 16" key="1">
    <citation type="journal article" date="2013" name="BMC Genomics">
        <title>The genome and transcriptome of the pine saprophyte Ophiostoma piceae, and a comparison with the bark beetle-associated pine pathogen Grosmannia clavigera.</title>
        <authorList>
            <person name="Haridas S."/>
            <person name="Wang Y."/>
            <person name="Lim L."/>
            <person name="Massoumi Alamouti S."/>
            <person name="Jackman S."/>
            <person name="Docking R."/>
            <person name="Robertson G."/>
            <person name="Birol I."/>
            <person name="Bohlmann J."/>
            <person name="Breuil C."/>
        </authorList>
    </citation>
    <scope>NUCLEOTIDE SEQUENCE [LARGE SCALE GENOMIC DNA]</scope>
    <source>
        <strain evidence="15 16">UAMH 11346</strain>
    </source>
</reference>
<evidence type="ECO:0000256" key="9">
    <source>
        <dbReference type="ARBA" id="ARBA00023242"/>
    </source>
</evidence>
<dbReference type="Pfam" id="PF11718">
    <property type="entry name" value="CPSF73-100_C"/>
    <property type="match status" value="1"/>
</dbReference>
<dbReference type="Pfam" id="PF00753">
    <property type="entry name" value="Lactamase_B"/>
    <property type="match status" value="1"/>
</dbReference>
<feature type="domain" description="Metallo-beta-lactamase" evidence="12">
    <location>
        <begin position="36"/>
        <end position="245"/>
    </location>
</feature>
<dbReference type="VEuPathDB" id="FungiDB:F503_06460"/>
<keyword evidence="6" id="KW-0255">Endonuclease</keyword>
<comment type="function">
    <text evidence="10">Component of the cleavage factor I (CF I) involved in pre-mRNA 3'-end processing.</text>
</comment>
<keyword evidence="4" id="KW-0540">Nuclease</keyword>
<evidence type="ECO:0000256" key="2">
    <source>
        <dbReference type="ARBA" id="ARBA00010624"/>
    </source>
</evidence>
<dbReference type="GO" id="GO:0046872">
    <property type="term" value="F:metal ion binding"/>
    <property type="evidence" value="ECO:0007669"/>
    <property type="project" value="UniProtKB-KW"/>
</dbReference>
<feature type="region of interest" description="Disordered" evidence="11">
    <location>
        <begin position="604"/>
        <end position="649"/>
    </location>
</feature>
<dbReference type="PANTHER" id="PTHR11203:SF11">
    <property type="entry name" value="CLEAVAGE AND POLYADENYLATION SPECIFICITY FACTOR SUBUNIT 3"/>
    <property type="match status" value="1"/>
</dbReference>
<dbReference type="SMART" id="SM01027">
    <property type="entry name" value="Beta-Casp"/>
    <property type="match status" value="1"/>
</dbReference>
<feature type="compositionally biased region" description="Acidic residues" evidence="11">
    <location>
        <begin position="767"/>
        <end position="787"/>
    </location>
</feature>
<evidence type="ECO:0000256" key="5">
    <source>
        <dbReference type="ARBA" id="ARBA00022723"/>
    </source>
</evidence>
<comment type="similarity">
    <text evidence="2">Belongs to the metallo-beta-lactamase superfamily. RNA-metabolizing metallo-beta-lactamase-like family. CPSF2/YSH1 subfamily.</text>
</comment>
<evidence type="ECO:0000256" key="10">
    <source>
        <dbReference type="ARBA" id="ARBA00024826"/>
    </source>
</evidence>